<organism evidence="3 4">
    <name type="scientific">Saccharomyces pastorianus</name>
    <name type="common">Lager yeast</name>
    <name type="synonym">Saccharomyces cerevisiae x Saccharomyces eubayanus</name>
    <dbReference type="NCBI Taxonomy" id="27292"/>
    <lineage>
        <taxon>Eukaryota</taxon>
        <taxon>Fungi</taxon>
        <taxon>Dikarya</taxon>
        <taxon>Ascomycota</taxon>
        <taxon>Saccharomycotina</taxon>
        <taxon>Saccharomycetes</taxon>
        <taxon>Saccharomycetales</taxon>
        <taxon>Saccharomycetaceae</taxon>
        <taxon>Saccharomyces</taxon>
    </lineage>
</organism>
<dbReference type="Gene3D" id="3.60.21.10">
    <property type="match status" value="1"/>
</dbReference>
<dbReference type="SUPFAM" id="SSF56300">
    <property type="entry name" value="Metallo-dependent phosphatases"/>
    <property type="match status" value="1"/>
</dbReference>
<keyword evidence="1" id="KW-0812">Transmembrane</keyword>
<dbReference type="Proteomes" id="UP000501346">
    <property type="component" value="Chromosome ScXIV"/>
</dbReference>
<dbReference type="OrthoDB" id="10267127at2759"/>
<dbReference type="PROSITE" id="PS51257">
    <property type="entry name" value="PROKAR_LIPOPROTEIN"/>
    <property type="match status" value="1"/>
</dbReference>
<dbReference type="InterPro" id="IPR050126">
    <property type="entry name" value="Ap4A_hydrolase"/>
</dbReference>
<evidence type="ECO:0000313" key="3">
    <source>
        <dbReference type="EMBL" id="QID81929.1"/>
    </source>
</evidence>
<evidence type="ECO:0000256" key="1">
    <source>
        <dbReference type="SAM" id="Phobius"/>
    </source>
</evidence>
<evidence type="ECO:0000313" key="4">
    <source>
        <dbReference type="Proteomes" id="UP000501346"/>
    </source>
</evidence>
<dbReference type="GO" id="GO:0005737">
    <property type="term" value="C:cytoplasm"/>
    <property type="evidence" value="ECO:0007669"/>
    <property type="project" value="TreeGrafter"/>
</dbReference>
<dbReference type="AlphaFoldDB" id="A0A6C1DYW4"/>
<keyword evidence="1" id="KW-0472">Membrane</keyword>
<protein>
    <recommendedName>
        <fullName evidence="2">Calcineurin-like phosphoesterase domain-containing protein</fullName>
    </recommendedName>
</protein>
<feature type="domain" description="Calcineurin-like phosphoesterase" evidence="2">
    <location>
        <begin position="64"/>
        <end position="192"/>
    </location>
</feature>
<dbReference type="FunFam" id="3.60.21.10:FF:000112">
    <property type="entry name" value="YNL217W-like protein"/>
    <property type="match status" value="1"/>
</dbReference>
<evidence type="ECO:0000259" key="2">
    <source>
        <dbReference type="Pfam" id="PF00149"/>
    </source>
</evidence>
<dbReference type="Pfam" id="PF00149">
    <property type="entry name" value="Metallophos"/>
    <property type="match status" value="1"/>
</dbReference>
<dbReference type="PANTHER" id="PTHR42850:SF4">
    <property type="entry name" value="ZINC-DEPENDENT ENDOPOLYPHOSPHATASE"/>
    <property type="match status" value="1"/>
</dbReference>
<dbReference type="GO" id="GO:0006798">
    <property type="term" value="P:polyphosphate catabolic process"/>
    <property type="evidence" value="ECO:0007669"/>
    <property type="project" value="TreeGrafter"/>
</dbReference>
<dbReference type="EMBL" id="CP048995">
    <property type="protein sequence ID" value="QID81929.1"/>
    <property type="molecule type" value="Genomic_DNA"/>
</dbReference>
<dbReference type="GO" id="GO:0000298">
    <property type="term" value="F:endopolyphosphatase activity"/>
    <property type="evidence" value="ECO:0007669"/>
    <property type="project" value="TreeGrafter"/>
</dbReference>
<proteinExistence type="predicted"/>
<dbReference type="GO" id="GO:0016791">
    <property type="term" value="F:phosphatase activity"/>
    <property type="evidence" value="ECO:0007669"/>
    <property type="project" value="TreeGrafter"/>
</dbReference>
<keyword evidence="4" id="KW-1185">Reference proteome</keyword>
<dbReference type="SMR" id="A0A6C1DYW4"/>
<name>A0A6C1DYW4_SACPS</name>
<dbReference type="InterPro" id="IPR004843">
    <property type="entry name" value="Calcineurin-like_PHP"/>
</dbReference>
<reference evidence="3 4" key="1">
    <citation type="journal article" date="2019" name="BMC Genomics">
        <title>Chromosome level assembly and comparative genome analysis confirm lager-brewing yeasts originated from a single hybridization.</title>
        <authorList>
            <person name="Salazar A.N."/>
            <person name="Gorter de Vries A.R."/>
            <person name="van den Broek M."/>
            <person name="Brouwers N."/>
            <person name="de la Torre Cortes P."/>
            <person name="Kuijpers N.G.A."/>
            <person name="Daran J.G."/>
            <person name="Abeel T."/>
        </authorList>
    </citation>
    <scope>NUCLEOTIDE SEQUENCE [LARGE SCALE GENOMIC DNA]</scope>
    <source>
        <strain evidence="3 4">CBS 1483</strain>
    </source>
</reference>
<feature type="transmembrane region" description="Helical" evidence="1">
    <location>
        <begin position="12"/>
        <end position="30"/>
    </location>
</feature>
<keyword evidence="1" id="KW-1133">Transmembrane helix</keyword>
<dbReference type="CDD" id="cd00144">
    <property type="entry name" value="MPP_PPP_family"/>
    <property type="match status" value="1"/>
</dbReference>
<gene>
    <name evidence="3" type="ORF">GRS66_004329</name>
</gene>
<dbReference type="InterPro" id="IPR029052">
    <property type="entry name" value="Metallo-depent_PP-like"/>
</dbReference>
<accession>A0A6C1DYW4</accession>
<sequence length="326" mass="37151">MEDKRKRRAATLSTALILFVACCVYTLYIFKFDNPRLSPPVSLLPTISTLKKIEHVTDLNKEYVFVGDVHGNYDEFIELIDDKIGGLGENITMILLGDFIHKGPDSDKVVSYILNHKDQVKCVLGNHEILVMMAYLNPDFSKWVRRPKLMTPLTFSTETNFIPQDISKISNAHGRLARELGFSKLSQLAEHCSMAIELDLDITGDILFGAHAGMVPGDFMKPNQIPGVSSLSNMKYVDKKNWSKTSREKENKNYVRWYTLWDKYGDHFSNAKVFYGHDASMGLNLRRQTKGLDTACIKNNLLSSMKVKYDIKKGQYDYELIQVQCS</sequence>
<dbReference type="PANTHER" id="PTHR42850">
    <property type="entry name" value="METALLOPHOSPHOESTERASE"/>
    <property type="match status" value="1"/>
</dbReference>